<protein>
    <submittedName>
        <fullName evidence="2">Uncharacterized protein</fullName>
    </submittedName>
</protein>
<feature type="compositionally biased region" description="Basic and acidic residues" evidence="1">
    <location>
        <begin position="417"/>
        <end position="433"/>
    </location>
</feature>
<name>A0A2C6KKV1_9APIC</name>
<reference evidence="2 3" key="1">
    <citation type="journal article" date="2017" name="Int. J. Parasitol.">
        <title>The genome of the protozoan parasite Cystoisospora suis and a reverse vaccinology approach to identify vaccine candidates.</title>
        <authorList>
            <person name="Palmieri N."/>
            <person name="Shrestha A."/>
            <person name="Ruttkowski B."/>
            <person name="Beck T."/>
            <person name="Vogl C."/>
            <person name="Tomley F."/>
            <person name="Blake D.P."/>
            <person name="Joachim A."/>
        </authorList>
    </citation>
    <scope>NUCLEOTIDE SEQUENCE [LARGE SCALE GENOMIC DNA]</scope>
    <source>
        <strain evidence="2 3">Wien I</strain>
    </source>
</reference>
<proteinExistence type="predicted"/>
<sequence>MPYGVDDAERTRLLYFAGARFSPPAAELREENQVRKIVEEVSSRHLPVGTLVDHLHTLACIAVRYNVFSHCTSSAPSEISFAPLNIHPANASQPLFSLCSLSSHVASLRSACRSSSSIMPDSQPGAYPSKQAGKTNMQSAPPPGFLLPAAGEVAGSLWRRVPELQASDISPLVDSLAALLLLDQQRLKRQQAHLLRKLVDNSARDSGHESVYTQRESQQCDFTGKREPLFPGEEKDMWTSGRGELYSATWQQELTNSQSNGNDFSKENASGLPDRFWGSLGQQEDPGVQLRLLARVVVERVEELLHLLRLDEVSRAAWNVACVFPPSCVSPFFYFAVNRRMVDAMQVLQTHGMQESYSVRELSPLGDCNTSATSASVVARSPSHRPKAGEAEGKPDPHSVADTVSISVETTNSCSRQQDDRTECGTRGDNRDRTPSTVAALAVALHPFAARELTGRVSFLRNSVTIDLITRLVEETPGGGRFATKHLKMLLNLFHALYTADCVTETLVRYLHLYSGCPQARRLLLAVLTRLDLENSVKLLPPAVFVDVAVAAGSSELPHATTYACIRHLLEHASSMHPHAVAECVLGLAGHLTVEQLLGLAVPLQEQCDLLSTKQHAGLLLLYSQSCMAATTLLKSLESHLLASMETLPVDLFARVALAFAMSTSASLPTINKIADTLQAHVVANNVSSERLIDVTLALAVAGRQKLRCWQAFGISTRIADFCWRSLPTLAWIFAMTDYREVAAWLSIALLIPQCAAELLVVQRAQLYEAFTAARLVGFFDVREQVPDLAARLESWRPFWSRVRASSSGGRSAGNSVGNQSSPVPYDAILHVANISFVRGRATELYPLPFLIPQYNLIFEPLETTPVHYGTGMKLGEVSLRHRVWSAMGFSILTMMSSEFQQFFEHSPSANTDQAATHSQEVASSAQTIRIAMEGGQQFNVGAAAAFLKSKIENVARNASAMGCWLSVIKGGTQSRSQALAQRTPVSEQPRPFPAAVRSHAKTWQHVGEFRRY</sequence>
<dbReference type="GeneID" id="94432514"/>
<dbReference type="OrthoDB" id="372061at2759"/>
<accession>A0A2C6KKV1</accession>
<gene>
    <name evidence="2" type="ORF">CSUI_009187</name>
</gene>
<evidence type="ECO:0000256" key="1">
    <source>
        <dbReference type="SAM" id="MobiDB-lite"/>
    </source>
</evidence>
<feature type="compositionally biased region" description="Polar residues" evidence="1">
    <location>
        <begin position="402"/>
        <end position="416"/>
    </location>
</feature>
<dbReference type="AlphaFoldDB" id="A0A2C6KKV1"/>
<evidence type="ECO:0000313" key="3">
    <source>
        <dbReference type="Proteomes" id="UP000221165"/>
    </source>
</evidence>
<organism evidence="2 3">
    <name type="scientific">Cystoisospora suis</name>
    <dbReference type="NCBI Taxonomy" id="483139"/>
    <lineage>
        <taxon>Eukaryota</taxon>
        <taxon>Sar</taxon>
        <taxon>Alveolata</taxon>
        <taxon>Apicomplexa</taxon>
        <taxon>Conoidasida</taxon>
        <taxon>Coccidia</taxon>
        <taxon>Eucoccidiorida</taxon>
        <taxon>Eimeriorina</taxon>
        <taxon>Sarcocystidae</taxon>
        <taxon>Cystoisospora</taxon>
    </lineage>
</organism>
<dbReference type="VEuPathDB" id="ToxoDB:CSUI_009187"/>
<comment type="caution">
    <text evidence="2">The sequence shown here is derived from an EMBL/GenBank/DDBJ whole genome shotgun (WGS) entry which is preliminary data.</text>
</comment>
<evidence type="ECO:0000313" key="2">
    <source>
        <dbReference type="EMBL" id="PHJ16996.1"/>
    </source>
</evidence>
<keyword evidence="3" id="KW-1185">Reference proteome</keyword>
<dbReference type="Proteomes" id="UP000221165">
    <property type="component" value="Unassembled WGS sequence"/>
</dbReference>
<feature type="region of interest" description="Disordered" evidence="1">
    <location>
        <begin position="116"/>
        <end position="137"/>
    </location>
</feature>
<dbReference type="EMBL" id="MIGC01005378">
    <property type="protein sequence ID" value="PHJ16996.1"/>
    <property type="molecule type" value="Genomic_DNA"/>
</dbReference>
<feature type="region of interest" description="Disordered" evidence="1">
    <location>
        <begin position="373"/>
        <end position="433"/>
    </location>
</feature>
<dbReference type="RefSeq" id="XP_067918721.1">
    <property type="nucleotide sequence ID" value="XM_068069303.1"/>
</dbReference>
<feature type="compositionally biased region" description="Basic and acidic residues" evidence="1">
    <location>
        <begin position="387"/>
        <end position="399"/>
    </location>
</feature>